<dbReference type="SUPFAM" id="SSF141868">
    <property type="entry name" value="EAL domain-like"/>
    <property type="match status" value="1"/>
</dbReference>
<organism evidence="2 3">
    <name type="scientific">Aquibacillus albus</name>
    <dbReference type="NCBI Taxonomy" id="1168171"/>
    <lineage>
        <taxon>Bacteria</taxon>
        <taxon>Bacillati</taxon>
        <taxon>Bacillota</taxon>
        <taxon>Bacilli</taxon>
        <taxon>Bacillales</taxon>
        <taxon>Bacillaceae</taxon>
        <taxon>Aquibacillus</taxon>
    </lineage>
</organism>
<dbReference type="PANTHER" id="PTHR33121">
    <property type="entry name" value="CYCLIC DI-GMP PHOSPHODIESTERASE PDEF"/>
    <property type="match status" value="1"/>
</dbReference>
<reference evidence="2 3" key="1">
    <citation type="submission" date="2021-01" db="EMBL/GenBank/DDBJ databases">
        <title>Genomic Encyclopedia of Type Strains, Phase IV (KMG-IV): sequencing the most valuable type-strain genomes for metagenomic binning, comparative biology and taxonomic classification.</title>
        <authorList>
            <person name="Goeker M."/>
        </authorList>
    </citation>
    <scope>NUCLEOTIDE SEQUENCE [LARGE SCALE GENOMIC DNA]</scope>
    <source>
        <strain evidence="2 3">DSM 23711</strain>
    </source>
</reference>
<comment type="caution">
    <text evidence="2">The sequence shown here is derived from an EMBL/GenBank/DDBJ whole genome shotgun (WGS) entry which is preliminary data.</text>
</comment>
<dbReference type="Proteomes" id="UP001296943">
    <property type="component" value="Unassembled WGS sequence"/>
</dbReference>
<dbReference type="EMBL" id="JAFBDR010000003">
    <property type="protein sequence ID" value="MBM7570421.1"/>
    <property type="molecule type" value="Genomic_DNA"/>
</dbReference>
<evidence type="ECO:0000313" key="3">
    <source>
        <dbReference type="Proteomes" id="UP001296943"/>
    </source>
</evidence>
<gene>
    <name evidence="2" type="ORF">JOC48_000899</name>
</gene>
<dbReference type="Gene3D" id="3.20.20.450">
    <property type="entry name" value="EAL domain"/>
    <property type="match status" value="1"/>
</dbReference>
<dbReference type="InterPro" id="IPR001633">
    <property type="entry name" value="EAL_dom"/>
</dbReference>
<dbReference type="SMART" id="SM00052">
    <property type="entry name" value="EAL"/>
    <property type="match status" value="1"/>
</dbReference>
<dbReference type="PANTHER" id="PTHR33121:SF76">
    <property type="entry name" value="SIGNALING PROTEIN"/>
    <property type="match status" value="1"/>
</dbReference>
<feature type="domain" description="EAL" evidence="1">
    <location>
        <begin position="1"/>
        <end position="238"/>
    </location>
</feature>
<evidence type="ECO:0000259" key="1">
    <source>
        <dbReference type="PROSITE" id="PS50883"/>
    </source>
</evidence>
<proteinExistence type="predicted"/>
<dbReference type="PROSITE" id="PS50883">
    <property type="entry name" value="EAL"/>
    <property type="match status" value="1"/>
</dbReference>
<dbReference type="CDD" id="cd01948">
    <property type="entry name" value="EAL"/>
    <property type="match status" value="1"/>
</dbReference>
<dbReference type="RefSeq" id="WP_239584186.1">
    <property type="nucleotide sequence ID" value="NZ_JAFBDR010000003.1"/>
</dbReference>
<name>A0ABS2MX41_9BACI</name>
<protein>
    <submittedName>
        <fullName evidence="2">EAL domain-containing protein (Putative c-di-GMP-specific phosphodiesterase class I)</fullName>
    </submittedName>
</protein>
<accession>A0ABS2MX41</accession>
<dbReference type="InterPro" id="IPR050706">
    <property type="entry name" value="Cyclic-di-GMP_PDE-like"/>
</dbReference>
<keyword evidence="3" id="KW-1185">Reference proteome</keyword>
<dbReference type="Pfam" id="PF00563">
    <property type="entry name" value="EAL"/>
    <property type="match status" value="1"/>
</dbReference>
<sequence length="238" mass="27495">MFIDYFIGYEKFHHYFQPIYSVVSKKKLGYEALLRSEHFLNPETAFLEAKKRNRLYELDSRSMHKAVSAYHSAGLLSKEGNLFVNVFPSTILHSSFPSFLNKIMTDFALNSQQIILEITETECVNRFHLLKSKIFELKSQGFQIALDDVGKGYFNFQSIIELEPNYLKLDRYLSNDLHLSRKKQALILVFLDYCKENNVQLILEGLEKEIEVKTAESLGVPIAQGYFLGKPTSLMNTV</sequence>
<dbReference type="InterPro" id="IPR035919">
    <property type="entry name" value="EAL_sf"/>
</dbReference>
<evidence type="ECO:0000313" key="2">
    <source>
        <dbReference type="EMBL" id="MBM7570421.1"/>
    </source>
</evidence>